<name>A0A913XMF0_EXADI</name>
<feature type="region of interest" description="Disordered" evidence="1">
    <location>
        <begin position="107"/>
        <end position="139"/>
    </location>
</feature>
<dbReference type="RefSeq" id="XP_020906692.1">
    <property type="nucleotide sequence ID" value="XM_021051033.2"/>
</dbReference>
<dbReference type="EnsemblMetazoa" id="XM_021051033.2">
    <property type="protein sequence ID" value="XP_020906692.1"/>
    <property type="gene ID" value="LOC110244807"/>
</dbReference>
<accession>A0A913XMF0</accession>
<protein>
    <submittedName>
        <fullName evidence="3">Uncharacterized protein</fullName>
    </submittedName>
</protein>
<feature type="compositionally biased region" description="Basic residues" evidence="1">
    <location>
        <begin position="123"/>
        <end position="139"/>
    </location>
</feature>
<dbReference type="AlphaFoldDB" id="A0A913XMF0"/>
<feature type="chain" id="PRO_5036977174" evidence="2">
    <location>
        <begin position="20"/>
        <end position="139"/>
    </location>
</feature>
<dbReference type="InterPro" id="IPR045860">
    <property type="entry name" value="Snake_toxin-like_sf"/>
</dbReference>
<proteinExistence type="predicted"/>
<dbReference type="Proteomes" id="UP000887567">
    <property type="component" value="Unplaced"/>
</dbReference>
<feature type="signal peptide" evidence="2">
    <location>
        <begin position="1"/>
        <end position="19"/>
    </location>
</feature>
<dbReference type="GeneID" id="110244807"/>
<evidence type="ECO:0000313" key="3">
    <source>
        <dbReference type="EnsemblMetazoa" id="XP_020906692.1"/>
    </source>
</evidence>
<keyword evidence="2" id="KW-0732">Signal</keyword>
<dbReference type="KEGG" id="epa:110244807"/>
<organism evidence="3 4">
    <name type="scientific">Exaiptasia diaphana</name>
    <name type="common">Tropical sea anemone</name>
    <name type="synonym">Aiptasia pulchella</name>
    <dbReference type="NCBI Taxonomy" id="2652724"/>
    <lineage>
        <taxon>Eukaryota</taxon>
        <taxon>Metazoa</taxon>
        <taxon>Cnidaria</taxon>
        <taxon>Anthozoa</taxon>
        <taxon>Hexacorallia</taxon>
        <taxon>Actiniaria</taxon>
        <taxon>Aiptasiidae</taxon>
        <taxon>Exaiptasia</taxon>
    </lineage>
</organism>
<evidence type="ECO:0000256" key="1">
    <source>
        <dbReference type="SAM" id="MobiDB-lite"/>
    </source>
</evidence>
<dbReference type="SUPFAM" id="SSF57302">
    <property type="entry name" value="Snake toxin-like"/>
    <property type="match status" value="1"/>
</dbReference>
<reference evidence="3" key="1">
    <citation type="submission" date="2022-11" db="UniProtKB">
        <authorList>
            <consortium name="EnsemblMetazoa"/>
        </authorList>
    </citation>
    <scope>IDENTIFICATION</scope>
</reference>
<sequence>MNSKIQLVLFVCCFLISLATILSLECREIFKFGDYTFPKDNMTCNNTEEQCVIASYDIPQVQGIMFSRCRLCEPEEICNILESGPQEGVTNCQVTCCNTDYCNDIGAQNNGNSGASKDEGKKLIKNKKIAEKRRKHHKD</sequence>
<evidence type="ECO:0000313" key="4">
    <source>
        <dbReference type="Proteomes" id="UP000887567"/>
    </source>
</evidence>
<evidence type="ECO:0000256" key="2">
    <source>
        <dbReference type="SAM" id="SignalP"/>
    </source>
</evidence>
<keyword evidence="4" id="KW-1185">Reference proteome</keyword>
<dbReference type="Gene3D" id="2.10.60.10">
    <property type="entry name" value="CD59"/>
    <property type="match status" value="1"/>
</dbReference>